<dbReference type="PROSITE" id="PS51257">
    <property type="entry name" value="PROKAR_LIPOPROTEIN"/>
    <property type="match status" value="1"/>
</dbReference>
<dbReference type="AlphaFoldDB" id="A0AAD5D0G9"/>
<dbReference type="Proteomes" id="UP001206925">
    <property type="component" value="Unassembled WGS sequence"/>
</dbReference>
<dbReference type="EMBL" id="JAMZMK010005404">
    <property type="protein sequence ID" value="KAI7753535.1"/>
    <property type="molecule type" value="Genomic_DNA"/>
</dbReference>
<dbReference type="EMBL" id="JAMZMK010005860">
    <property type="protein sequence ID" value="KAI7751653.1"/>
    <property type="molecule type" value="Genomic_DNA"/>
</dbReference>
<sequence>MSLYTKDGGGTTIFSYSCTKQS</sequence>
<organism evidence="1 3">
    <name type="scientific">Ambrosia artemisiifolia</name>
    <name type="common">Common ragweed</name>
    <dbReference type="NCBI Taxonomy" id="4212"/>
    <lineage>
        <taxon>Eukaryota</taxon>
        <taxon>Viridiplantae</taxon>
        <taxon>Streptophyta</taxon>
        <taxon>Embryophyta</taxon>
        <taxon>Tracheophyta</taxon>
        <taxon>Spermatophyta</taxon>
        <taxon>Magnoliopsida</taxon>
        <taxon>eudicotyledons</taxon>
        <taxon>Gunneridae</taxon>
        <taxon>Pentapetalae</taxon>
        <taxon>asterids</taxon>
        <taxon>campanulids</taxon>
        <taxon>Asterales</taxon>
        <taxon>Asteraceae</taxon>
        <taxon>Asteroideae</taxon>
        <taxon>Heliantheae alliance</taxon>
        <taxon>Heliantheae</taxon>
        <taxon>Ambrosia</taxon>
    </lineage>
</organism>
<name>A0AAD5D0G9_AMBAR</name>
<evidence type="ECO:0000313" key="1">
    <source>
        <dbReference type="EMBL" id="KAI7751653.1"/>
    </source>
</evidence>
<evidence type="ECO:0000313" key="2">
    <source>
        <dbReference type="EMBL" id="KAI7753535.1"/>
    </source>
</evidence>
<comment type="caution">
    <text evidence="1">The sequence shown here is derived from an EMBL/GenBank/DDBJ whole genome shotgun (WGS) entry which is preliminary data.</text>
</comment>
<evidence type="ECO:0000313" key="3">
    <source>
        <dbReference type="Proteomes" id="UP001206925"/>
    </source>
</evidence>
<proteinExistence type="predicted"/>
<reference evidence="1" key="1">
    <citation type="submission" date="2022-06" db="EMBL/GenBank/DDBJ databases">
        <title>Uncovering the hologenomic basis of an extraordinary plant invasion.</title>
        <authorList>
            <person name="Bieker V.C."/>
            <person name="Martin M.D."/>
            <person name="Gilbert T."/>
            <person name="Hodgins K."/>
            <person name="Battlay P."/>
            <person name="Petersen B."/>
            <person name="Wilson J."/>
        </authorList>
    </citation>
    <scope>NUCLEOTIDE SEQUENCE</scope>
    <source>
        <strain evidence="1">AA19_3_7</strain>
        <tissue evidence="1">Leaf</tissue>
    </source>
</reference>
<accession>A0AAD5D0G9</accession>
<keyword evidence="3" id="KW-1185">Reference proteome</keyword>
<protein>
    <submittedName>
        <fullName evidence="1">Uncharacterized protein</fullName>
    </submittedName>
</protein>
<gene>
    <name evidence="1" type="ORF">M8C21_023487</name>
    <name evidence="2" type="ORF">M8C21_032278</name>
</gene>